<evidence type="ECO:0000313" key="1">
    <source>
        <dbReference type="EMBL" id="TFK63638.1"/>
    </source>
</evidence>
<dbReference type="Proteomes" id="UP000308600">
    <property type="component" value="Unassembled WGS sequence"/>
</dbReference>
<protein>
    <submittedName>
        <fullName evidence="1">PLC-like phosphodiesterase</fullName>
    </submittedName>
</protein>
<organism evidence="1 2">
    <name type="scientific">Pluteus cervinus</name>
    <dbReference type="NCBI Taxonomy" id="181527"/>
    <lineage>
        <taxon>Eukaryota</taxon>
        <taxon>Fungi</taxon>
        <taxon>Dikarya</taxon>
        <taxon>Basidiomycota</taxon>
        <taxon>Agaricomycotina</taxon>
        <taxon>Agaricomycetes</taxon>
        <taxon>Agaricomycetidae</taxon>
        <taxon>Agaricales</taxon>
        <taxon>Pluteineae</taxon>
        <taxon>Pluteaceae</taxon>
        <taxon>Pluteus</taxon>
    </lineage>
</organism>
<reference evidence="1 2" key="1">
    <citation type="journal article" date="2019" name="Nat. Ecol. Evol.">
        <title>Megaphylogeny resolves global patterns of mushroom evolution.</title>
        <authorList>
            <person name="Varga T."/>
            <person name="Krizsan K."/>
            <person name="Foldi C."/>
            <person name="Dima B."/>
            <person name="Sanchez-Garcia M."/>
            <person name="Sanchez-Ramirez S."/>
            <person name="Szollosi G.J."/>
            <person name="Szarkandi J.G."/>
            <person name="Papp V."/>
            <person name="Albert L."/>
            <person name="Andreopoulos W."/>
            <person name="Angelini C."/>
            <person name="Antonin V."/>
            <person name="Barry K.W."/>
            <person name="Bougher N.L."/>
            <person name="Buchanan P."/>
            <person name="Buyck B."/>
            <person name="Bense V."/>
            <person name="Catcheside P."/>
            <person name="Chovatia M."/>
            <person name="Cooper J."/>
            <person name="Damon W."/>
            <person name="Desjardin D."/>
            <person name="Finy P."/>
            <person name="Geml J."/>
            <person name="Haridas S."/>
            <person name="Hughes K."/>
            <person name="Justo A."/>
            <person name="Karasinski D."/>
            <person name="Kautmanova I."/>
            <person name="Kiss B."/>
            <person name="Kocsube S."/>
            <person name="Kotiranta H."/>
            <person name="LaButti K.M."/>
            <person name="Lechner B.E."/>
            <person name="Liimatainen K."/>
            <person name="Lipzen A."/>
            <person name="Lukacs Z."/>
            <person name="Mihaltcheva S."/>
            <person name="Morgado L.N."/>
            <person name="Niskanen T."/>
            <person name="Noordeloos M.E."/>
            <person name="Ohm R.A."/>
            <person name="Ortiz-Santana B."/>
            <person name="Ovrebo C."/>
            <person name="Racz N."/>
            <person name="Riley R."/>
            <person name="Savchenko A."/>
            <person name="Shiryaev A."/>
            <person name="Soop K."/>
            <person name="Spirin V."/>
            <person name="Szebenyi C."/>
            <person name="Tomsovsky M."/>
            <person name="Tulloss R.E."/>
            <person name="Uehling J."/>
            <person name="Grigoriev I.V."/>
            <person name="Vagvolgyi C."/>
            <person name="Papp T."/>
            <person name="Martin F.M."/>
            <person name="Miettinen O."/>
            <person name="Hibbett D.S."/>
            <person name="Nagy L.G."/>
        </authorList>
    </citation>
    <scope>NUCLEOTIDE SEQUENCE [LARGE SCALE GENOMIC DNA]</scope>
    <source>
        <strain evidence="1 2">NL-1719</strain>
    </source>
</reference>
<dbReference type="EMBL" id="ML208512">
    <property type="protein sequence ID" value="TFK63638.1"/>
    <property type="molecule type" value="Genomic_DNA"/>
</dbReference>
<keyword evidence="2" id="KW-1185">Reference proteome</keyword>
<feature type="non-terminal residue" evidence="1">
    <location>
        <position position="1"/>
    </location>
</feature>
<evidence type="ECO:0000313" key="2">
    <source>
        <dbReference type="Proteomes" id="UP000308600"/>
    </source>
</evidence>
<accession>A0ACD3ACM7</accession>
<gene>
    <name evidence="1" type="ORF">BDN72DRAFT_847383</name>
</gene>
<name>A0ACD3ACM7_9AGAR</name>
<proteinExistence type="predicted"/>
<sequence>IDAWSSSKGLIVNHGHTFSKGVSLQAVCVAIGDAVKDDDWPLMVSLECHVEPERQEELINVMRGAWGDKLVQKPVSYIKDARVSPRDLRGKIVLMVEYYPPDHNGDDLSSSSSSSDDEGVLKSILSRKAEKKVKAKISEALAELGHYARSLKPKKGWQTQDFAEPRHVMINISESGCKSLLPSHSKDLTIHAEKYLRRIFPKGTRISSSNLNPLVFWRNGSHIASLNWQMYDKGMQINEAMFLGSPGWILKPPHLIGHTKSPTGKRTLVGHIAGISSLPPPEGREGKSYSAYILAELWHEKDSEEWKSKSVKVEDVPGVGGDVIWDEEFSWTFDADDLTFLRMTVKEHEFGKDDCLLVFCARLDHLQPGWRLIQMLNKKGKNTGATVLARFEVSEKEKHHYWPFHH</sequence>